<dbReference type="PANTHER" id="PTHR35910">
    <property type="entry name" value="2EXR DOMAIN-CONTAINING PROTEIN"/>
    <property type="match status" value="1"/>
</dbReference>
<comment type="caution">
    <text evidence="2">The sequence shown here is derived from an EMBL/GenBank/DDBJ whole genome shotgun (WGS) entry which is preliminary data.</text>
</comment>
<dbReference type="PANTHER" id="PTHR35910:SF6">
    <property type="entry name" value="2EXR DOMAIN-CONTAINING PROTEIN"/>
    <property type="match status" value="1"/>
</dbReference>
<reference evidence="2 3" key="1">
    <citation type="journal article" date="2024" name="Commun. Biol.">
        <title>Comparative genomic analysis of thermophilic fungi reveals convergent evolutionary adaptations and gene losses.</title>
        <authorList>
            <person name="Steindorff A.S."/>
            <person name="Aguilar-Pontes M.V."/>
            <person name="Robinson A.J."/>
            <person name="Andreopoulos B."/>
            <person name="LaButti K."/>
            <person name="Kuo A."/>
            <person name="Mondo S."/>
            <person name="Riley R."/>
            <person name="Otillar R."/>
            <person name="Haridas S."/>
            <person name="Lipzen A."/>
            <person name="Grimwood J."/>
            <person name="Schmutz J."/>
            <person name="Clum A."/>
            <person name="Reid I.D."/>
            <person name="Moisan M.C."/>
            <person name="Butler G."/>
            <person name="Nguyen T.T.M."/>
            <person name="Dewar K."/>
            <person name="Conant G."/>
            <person name="Drula E."/>
            <person name="Henrissat B."/>
            <person name="Hansel C."/>
            <person name="Singer S."/>
            <person name="Hutchinson M.I."/>
            <person name="de Vries R.P."/>
            <person name="Natvig D.O."/>
            <person name="Powell A.J."/>
            <person name="Tsang A."/>
            <person name="Grigoriev I.V."/>
        </authorList>
    </citation>
    <scope>NUCLEOTIDE SEQUENCE [LARGE SCALE GENOMIC DNA]</scope>
    <source>
        <strain evidence="2 3">CBS 494.80</strain>
    </source>
</reference>
<evidence type="ECO:0000259" key="1">
    <source>
        <dbReference type="Pfam" id="PF20150"/>
    </source>
</evidence>
<proteinExistence type="predicted"/>
<evidence type="ECO:0000313" key="3">
    <source>
        <dbReference type="Proteomes" id="UP001595075"/>
    </source>
</evidence>
<dbReference type="EMBL" id="JAZHXI010000005">
    <property type="protein sequence ID" value="KAL2071059.1"/>
    <property type="molecule type" value="Genomic_DNA"/>
</dbReference>
<organism evidence="2 3">
    <name type="scientific">Oculimacula yallundae</name>
    <dbReference type="NCBI Taxonomy" id="86028"/>
    <lineage>
        <taxon>Eukaryota</taxon>
        <taxon>Fungi</taxon>
        <taxon>Dikarya</taxon>
        <taxon>Ascomycota</taxon>
        <taxon>Pezizomycotina</taxon>
        <taxon>Leotiomycetes</taxon>
        <taxon>Helotiales</taxon>
        <taxon>Ploettnerulaceae</taxon>
        <taxon>Oculimacula</taxon>
    </lineage>
</organism>
<gene>
    <name evidence="2" type="ORF">VTL71DRAFT_12294</name>
</gene>
<protein>
    <recommendedName>
        <fullName evidence="1">2EXR domain-containing protein</fullName>
    </recommendedName>
</protein>
<accession>A0ABR4CPT5</accession>
<dbReference type="InterPro" id="IPR045518">
    <property type="entry name" value="2EXR"/>
</dbReference>
<name>A0ABR4CPT5_9HELO</name>
<keyword evidence="3" id="KW-1185">Reference proteome</keyword>
<dbReference type="Proteomes" id="UP001595075">
    <property type="component" value="Unassembled WGS sequence"/>
</dbReference>
<evidence type="ECO:0000313" key="2">
    <source>
        <dbReference type="EMBL" id="KAL2071059.1"/>
    </source>
</evidence>
<sequence length="428" mass="48088">MDTPTFHLFPELPIEIRLDVYTLAASHPSIITFNEPLMEGEEALMGGEVLAGLPELCRRQSQVHITPHRMQSLLHVNHESRAIALQNYILGFGKPGTKQGDDACWPSPSEEPNDEFPPVFRVRGDRCQHSNAILRDAPDVSTGIPPWILYIISSCLQSLLVAIRGILSVSLWPHRHYHRYVLSLASRSTEICGEGSFRGHMVWEVVRSGNEILQSTGKTPIPPISAALFKLKLVGCVGNDLHVRDIEKAVDWVEDITGIWSLEDFTFKTERYGNPGISLFSGSGVPPATWLGGMYSVIRYDSASGVFYPLNHWVYLTRLHRLASIMNGVADSIYRQRCSCSRFCPWLEQPRIESPSMPASVKPCHLFWCPNCECRDPFSVVRSVIWEDFNQNFSLLLAESVSTIDMLSTIFPGRMLVFLASGIVPLHW</sequence>
<feature type="domain" description="2EXR" evidence="1">
    <location>
        <begin position="6"/>
        <end position="97"/>
    </location>
</feature>
<dbReference type="Pfam" id="PF20150">
    <property type="entry name" value="2EXR"/>
    <property type="match status" value="1"/>
</dbReference>